<keyword evidence="6" id="KW-1185">Reference proteome</keyword>
<feature type="region of interest" description="Disordered" evidence="3">
    <location>
        <begin position="191"/>
        <end position="373"/>
    </location>
</feature>
<organism evidence="5 6">
    <name type="scientific">Trichinella zimbabwensis</name>
    <dbReference type="NCBI Taxonomy" id="268475"/>
    <lineage>
        <taxon>Eukaryota</taxon>
        <taxon>Metazoa</taxon>
        <taxon>Ecdysozoa</taxon>
        <taxon>Nematoda</taxon>
        <taxon>Enoplea</taxon>
        <taxon>Dorylaimia</taxon>
        <taxon>Trichinellida</taxon>
        <taxon>Trichinellidae</taxon>
        <taxon>Trichinella</taxon>
    </lineage>
</organism>
<feature type="region of interest" description="Disordered" evidence="3">
    <location>
        <begin position="21"/>
        <end position="50"/>
    </location>
</feature>
<dbReference type="STRING" id="268475.A0A0V1HXT3"/>
<feature type="domain" description="Nuclear speckle splicing regulatory protein 1 N-terminal" evidence="4">
    <location>
        <begin position="59"/>
        <end position="175"/>
    </location>
</feature>
<evidence type="ECO:0000313" key="5">
    <source>
        <dbReference type="EMBL" id="KRZ15385.1"/>
    </source>
</evidence>
<dbReference type="OrthoDB" id="446635at2759"/>
<keyword evidence="2" id="KW-0175">Coiled coil</keyword>
<feature type="compositionally biased region" description="Basic and acidic residues" evidence="3">
    <location>
        <begin position="330"/>
        <end position="340"/>
    </location>
</feature>
<gene>
    <name evidence="5" type="primary">nsrp1</name>
    <name evidence="5" type="ORF">T11_7947</name>
</gene>
<feature type="compositionally biased region" description="Basic and acidic residues" evidence="3">
    <location>
        <begin position="211"/>
        <end position="220"/>
    </location>
</feature>
<feature type="compositionally biased region" description="Basic and acidic residues" evidence="3">
    <location>
        <begin position="80"/>
        <end position="95"/>
    </location>
</feature>
<evidence type="ECO:0000256" key="2">
    <source>
        <dbReference type="ARBA" id="ARBA00023054"/>
    </source>
</evidence>
<evidence type="ECO:0000256" key="1">
    <source>
        <dbReference type="ARBA" id="ARBA00010126"/>
    </source>
</evidence>
<sequence>MVDQPKKYGLILKKSAKAPLSASKLSVFDSSSDEEPKEASTSKAKTVAQSSLKLQHAVQIENALIEDPTAFQYDEVYEEMQEKRKNKKEDKEAKKDRKPKYVHSLLAAAHKRQMEFEAVEERKQQREREAEGDQFADKEVFVTGTYRRKLEELQKHNEELERKDRLDAMMDVSKQKDLSGFYRHLLADVTAESSNSTSANASSQNVNDKLVGFDKIESKTNTKKQYRRARDESSSSSESAVAKDDQKNTGDGSDFEMDEEQIEEELKKSKLEANSRKQTRHRQFYTPSPPPQLHHHHHHRSRREEEKHADRHRHRSPKERRHHRSHKYRSRDSSFDDERRRTHSKKHDHDTVERESVCSNRKSSDGKNADILEQEADPVLGTVDPKIIKEKRLKKLKQIFAHRNDEQAIEEYRARYLLRKQIREAAAVDV</sequence>
<dbReference type="PANTHER" id="PTHR31938:SF4">
    <property type="entry name" value="NUCLEAR SPECKLE SPLICING REGULATORY PROTEIN 1"/>
    <property type="match status" value="1"/>
</dbReference>
<feature type="compositionally biased region" description="Acidic residues" evidence="3">
    <location>
        <begin position="253"/>
        <end position="263"/>
    </location>
</feature>
<feature type="compositionally biased region" description="Polar residues" evidence="3">
    <location>
        <begin position="39"/>
        <end position="50"/>
    </location>
</feature>
<feature type="compositionally biased region" description="Basic and acidic residues" evidence="3">
    <location>
        <begin position="347"/>
        <end position="370"/>
    </location>
</feature>
<accession>A0A0V1HXT3</accession>
<feature type="compositionally biased region" description="Basic residues" evidence="3">
    <location>
        <begin position="310"/>
        <end position="329"/>
    </location>
</feature>
<evidence type="ECO:0000259" key="4">
    <source>
        <dbReference type="Pfam" id="PF09745"/>
    </source>
</evidence>
<dbReference type="InterPro" id="IPR018612">
    <property type="entry name" value="NSRP1_N"/>
</dbReference>
<dbReference type="AlphaFoldDB" id="A0A0V1HXT3"/>
<evidence type="ECO:0000313" key="6">
    <source>
        <dbReference type="Proteomes" id="UP000055024"/>
    </source>
</evidence>
<reference evidence="5 6" key="1">
    <citation type="submission" date="2015-01" db="EMBL/GenBank/DDBJ databases">
        <title>Evolution of Trichinella species and genotypes.</title>
        <authorList>
            <person name="Korhonen P.K."/>
            <person name="Edoardo P."/>
            <person name="Giuseppe L.R."/>
            <person name="Gasser R.B."/>
        </authorList>
    </citation>
    <scope>NUCLEOTIDE SEQUENCE [LARGE SCALE GENOMIC DNA]</scope>
    <source>
        <strain evidence="5">ISS1029</strain>
    </source>
</reference>
<evidence type="ECO:0000256" key="3">
    <source>
        <dbReference type="SAM" id="MobiDB-lite"/>
    </source>
</evidence>
<name>A0A0V1HXT3_9BILA</name>
<dbReference type="GO" id="GO:0000381">
    <property type="term" value="P:regulation of alternative mRNA splicing, via spliceosome"/>
    <property type="evidence" value="ECO:0007669"/>
    <property type="project" value="InterPro"/>
</dbReference>
<proteinExistence type="inferred from homology"/>
<dbReference type="Pfam" id="PF09745">
    <property type="entry name" value="NSRP1_N"/>
    <property type="match status" value="1"/>
</dbReference>
<comment type="similarity">
    <text evidence="1">Belongs to the NSRP1 family.</text>
</comment>
<dbReference type="PANTHER" id="PTHR31938">
    <property type="entry name" value="NUCLEAR SPECKLE SPLICING REGULATORY PROTEIN 1"/>
    <property type="match status" value="1"/>
</dbReference>
<dbReference type="EMBL" id="JYDP01000018">
    <property type="protein sequence ID" value="KRZ15385.1"/>
    <property type="molecule type" value="Genomic_DNA"/>
</dbReference>
<dbReference type="InterPro" id="IPR042816">
    <property type="entry name" value="Nsrp1"/>
</dbReference>
<protein>
    <submittedName>
        <fullName evidence="5">Nuclear speckle splicing regulatory protein 1</fullName>
    </submittedName>
</protein>
<comment type="caution">
    <text evidence="5">The sequence shown here is derived from an EMBL/GenBank/DDBJ whole genome shotgun (WGS) entry which is preliminary data.</text>
</comment>
<feature type="compositionally biased region" description="Low complexity" evidence="3">
    <location>
        <begin position="191"/>
        <end position="203"/>
    </location>
</feature>
<feature type="compositionally biased region" description="Basic and acidic residues" evidence="3">
    <location>
        <begin position="264"/>
        <end position="275"/>
    </location>
</feature>
<dbReference type="Proteomes" id="UP000055024">
    <property type="component" value="Unassembled WGS sequence"/>
</dbReference>
<feature type="region of interest" description="Disordered" evidence="3">
    <location>
        <begin position="80"/>
        <end position="102"/>
    </location>
</feature>